<dbReference type="EMBL" id="CP045809">
    <property type="protein sequence ID" value="QHN37132.1"/>
    <property type="molecule type" value="Genomic_DNA"/>
</dbReference>
<evidence type="ECO:0000313" key="6">
    <source>
        <dbReference type="Proteomes" id="UP001059836"/>
    </source>
</evidence>
<dbReference type="RefSeq" id="WP_213245471.1">
    <property type="nucleotide sequence ID" value="NZ_CP045806.1"/>
</dbReference>
<protein>
    <submittedName>
        <fullName evidence="5">N-acetylmuramoyl-L-alanine amidase</fullName>
    </submittedName>
</protein>
<dbReference type="SMART" id="SM00701">
    <property type="entry name" value="PGRP"/>
    <property type="match status" value="1"/>
</dbReference>
<feature type="compositionally biased region" description="Low complexity" evidence="2">
    <location>
        <begin position="99"/>
        <end position="130"/>
    </location>
</feature>
<dbReference type="InterPro" id="IPR002502">
    <property type="entry name" value="Amidase_domain"/>
</dbReference>
<dbReference type="PANTHER" id="PTHR11022:SF41">
    <property type="entry name" value="PEPTIDOGLYCAN-RECOGNITION PROTEIN LC-RELATED"/>
    <property type="match status" value="1"/>
</dbReference>
<dbReference type="SMART" id="SM00644">
    <property type="entry name" value="Ami_2"/>
    <property type="match status" value="1"/>
</dbReference>
<dbReference type="SUPFAM" id="SSF55846">
    <property type="entry name" value="N-acetylmuramoyl-L-alanine amidase-like"/>
    <property type="match status" value="1"/>
</dbReference>
<evidence type="ECO:0000259" key="4">
    <source>
        <dbReference type="SMART" id="SM00701"/>
    </source>
</evidence>
<dbReference type="CDD" id="cd06583">
    <property type="entry name" value="PGRP"/>
    <property type="match status" value="1"/>
</dbReference>
<feature type="compositionally biased region" description="Low complexity" evidence="2">
    <location>
        <begin position="515"/>
        <end position="526"/>
    </location>
</feature>
<sequence>MRYPRTKPPIVLAVVAALAVTSPFAAILFGADPVPVDRTKTHAKTTIEQLSLDKLPTYALDMATARLSDIGITLPTIDPALFPDPDIGHTAPALREAHTPGTRTSGTRTPGTVRTKATVPGTSTTSTPRTGIHEHATTDKPSPREPTTPKKTTPKKKPAVSPRMADGRLVGPAVQRITNKGKALKMVALTWNKPVEATAYLRVRDEDGGWGAWTALDTVDTAGIPGPGDGDRRRYVSGTEPIWVGAATAAEILLTQGGKAIPAAVTQNGLLTQLGIGSSDSIVSTLLRTALSTMQATVISPQSLLSLGSSILTSLSGGPQVISRAQWGADEGIRCSQPHYIPRIKGAVVHHTAGSNDYSPQQSAEIVRGIYAYHAQSLNWCDIGYNVLVDRYGQIFEGAFGGLDRNVEATHTGGFNQSTVGVSLMGDLDQTGPSAQMISAAGRFLRWRLGKAGLSPVGKTQLDAQYFSDSKFSAGSVADVPTISAHRDLNHTECPGRFGYAALDTIRAVAAGGTPMATAEPTTPALGPAPAPSPVPTG</sequence>
<accession>A0ABX6IMF4</accession>
<feature type="domain" description="N-acetylmuramoyl-L-alanine amidase" evidence="3">
    <location>
        <begin position="335"/>
        <end position="496"/>
    </location>
</feature>
<organism evidence="5 6">
    <name type="scientific">Gordonia pseudamarae</name>
    <dbReference type="NCBI Taxonomy" id="2831662"/>
    <lineage>
        <taxon>Bacteria</taxon>
        <taxon>Bacillati</taxon>
        <taxon>Actinomycetota</taxon>
        <taxon>Actinomycetes</taxon>
        <taxon>Mycobacteriales</taxon>
        <taxon>Gordoniaceae</taxon>
        <taxon>Gordonia</taxon>
    </lineage>
</organism>
<comment type="similarity">
    <text evidence="1">Belongs to the N-acetylmuramoyl-L-alanine amidase 2 family.</text>
</comment>
<dbReference type="Proteomes" id="UP001059836">
    <property type="component" value="Chromosome"/>
</dbReference>
<dbReference type="InterPro" id="IPR015510">
    <property type="entry name" value="PGRP"/>
</dbReference>
<dbReference type="InterPro" id="IPR006619">
    <property type="entry name" value="PGRP_domain_met/bac"/>
</dbReference>
<evidence type="ECO:0000256" key="1">
    <source>
        <dbReference type="ARBA" id="ARBA00007553"/>
    </source>
</evidence>
<feature type="region of interest" description="Disordered" evidence="2">
    <location>
        <begin position="515"/>
        <end position="538"/>
    </location>
</feature>
<proteinExistence type="inferred from homology"/>
<keyword evidence="6" id="KW-1185">Reference proteome</keyword>
<dbReference type="Gene3D" id="3.40.80.10">
    <property type="entry name" value="Peptidoglycan recognition protein-like"/>
    <property type="match status" value="1"/>
</dbReference>
<dbReference type="InterPro" id="IPR036505">
    <property type="entry name" value="Amidase/PGRP_sf"/>
</dbReference>
<feature type="compositionally biased region" description="Basic and acidic residues" evidence="2">
    <location>
        <begin position="131"/>
        <end position="143"/>
    </location>
</feature>
<name>A0ABX6IMF4_9ACTN</name>
<feature type="compositionally biased region" description="Pro residues" evidence="2">
    <location>
        <begin position="527"/>
        <end position="538"/>
    </location>
</feature>
<feature type="domain" description="Peptidoglycan recognition protein family" evidence="4">
    <location>
        <begin position="319"/>
        <end position="467"/>
    </location>
</feature>
<reference evidence="5" key="1">
    <citation type="journal article" date="2021" name="Nat. Microbiol.">
        <title>Cocultivation of an ultrasmall environmental parasitic bacterium with lytic ability against bacteria associated with wastewater foams.</title>
        <authorList>
            <person name="Batinovic S."/>
            <person name="Rose J.J.A."/>
            <person name="Ratcliffe J."/>
            <person name="Seviour R.J."/>
            <person name="Petrovski S."/>
        </authorList>
    </citation>
    <scope>NUCLEOTIDE SEQUENCE</scope>
    <source>
        <strain evidence="5">CON9</strain>
    </source>
</reference>
<dbReference type="Pfam" id="PF01510">
    <property type="entry name" value="Amidase_2"/>
    <property type="match status" value="1"/>
</dbReference>
<feature type="region of interest" description="Disordered" evidence="2">
    <location>
        <begin position="83"/>
        <end position="164"/>
    </location>
</feature>
<gene>
    <name evidence="5" type="ORF">GII31_21770</name>
</gene>
<evidence type="ECO:0000256" key="2">
    <source>
        <dbReference type="SAM" id="MobiDB-lite"/>
    </source>
</evidence>
<evidence type="ECO:0000313" key="5">
    <source>
        <dbReference type="EMBL" id="QHN37132.1"/>
    </source>
</evidence>
<evidence type="ECO:0000259" key="3">
    <source>
        <dbReference type="SMART" id="SM00644"/>
    </source>
</evidence>
<dbReference type="PANTHER" id="PTHR11022">
    <property type="entry name" value="PEPTIDOGLYCAN RECOGNITION PROTEIN"/>
    <property type="match status" value="1"/>
</dbReference>